<feature type="transmembrane region" description="Helical" evidence="1">
    <location>
        <begin position="293"/>
        <end position="314"/>
    </location>
</feature>
<keyword evidence="4" id="KW-1185">Reference proteome</keyword>
<dbReference type="OrthoDB" id="9810382at2"/>
<sequence>MNVHDIIPIIDPNPIPGPFWLFKLLLMVTFLLHILAMNMMMGVAVIALAAKFKIQNEMYQKLYDNLKSKIPNLLPATITLGVAPLLFAQVLYGPYLYTATIISGWVWFSIIILLTVAYYGFYFVSFKKEEKFKKPILILSVALIMFIALIYTTNVLLYMQPQYWAEKYFEQPAGAHLFLDDATLIPRFLHFIIGALAIGGLFVAVIGYLKRKKEPEFAAFLIKHGGRWFMFATMAQFVVGSWFLVALPREQMLLFMGKNMAASILLVLSMGLTLLTIFMMSRKLKGEVLQAPVAAISFITFIVLVMMIVMRDILRDSYLGPYFRVEELSFQPQWAVLALFLILFAAGILVWLWMLKKYPFQADVKNEKGV</sequence>
<feature type="transmembrane region" description="Helical" evidence="1">
    <location>
        <begin position="188"/>
        <end position="209"/>
    </location>
</feature>
<reference evidence="2 5" key="2">
    <citation type="submission" date="2016-11" db="EMBL/GenBank/DDBJ databases">
        <title>Genomic analysis of Caldithrix abyssi and proposal of a novel bacterial phylum Caldithrichaeota.</title>
        <authorList>
            <person name="Kublanov I."/>
            <person name="Sigalova O."/>
            <person name="Gavrilov S."/>
            <person name="Lebedinsky A."/>
            <person name="Ivanova N."/>
            <person name="Daum C."/>
            <person name="Reddy T."/>
            <person name="Klenk H.P."/>
            <person name="Goker M."/>
            <person name="Reva O."/>
            <person name="Miroshnichenko M."/>
            <person name="Kyprides N."/>
            <person name="Woyke T."/>
            <person name="Gelfand M."/>
        </authorList>
    </citation>
    <scope>NUCLEOTIDE SEQUENCE [LARGE SCALE GENOMIC DNA]</scope>
    <source>
        <strain evidence="2 5">LF13</strain>
    </source>
</reference>
<feature type="transmembrane region" description="Helical" evidence="1">
    <location>
        <begin position="260"/>
        <end position="281"/>
    </location>
</feature>
<dbReference type="PaxDb" id="880073-Calab_2196"/>
<dbReference type="AlphaFoldDB" id="H1XW34"/>
<keyword evidence="1" id="KW-0472">Membrane</keyword>
<dbReference type="eggNOG" id="COG1271">
    <property type="taxonomic scope" value="Bacteria"/>
</dbReference>
<feature type="transmembrane region" description="Helical" evidence="1">
    <location>
        <begin position="334"/>
        <end position="355"/>
    </location>
</feature>
<keyword evidence="1" id="KW-0812">Transmembrane</keyword>
<feature type="transmembrane region" description="Helical" evidence="1">
    <location>
        <begin position="136"/>
        <end position="159"/>
    </location>
</feature>
<dbReference type="EMBL" id="CP018099">
    <property type="protein sequence ID" value="APF17727.1"/>
    <property type="molecule type" value="Genomic_DNA"/>
</dbReference>
<dbReference type="STRING" id="880073.Cabys_976"/>
<dbReference type="KEGG" id="caby:Cabys_976"/>
<organism evidence="3 4">
    <name type="scientific">Caldithrix abyssi DSM 13497</name>
    <dbReference type="NCBI Taxonomy" id="880073"/>
    <lineage>
        <taxon>Bacteria</taxon>
        <taxon>Pseudomonadati</taxon>
        <taxon>Calditrichota</taxon>
        <taxon>Calditrichia</taxon>
        <taxon>Calditrichales</taxon>
        <taxon>Calditrichaceae</taxon>
        <taxon>Caldithrix</taxon>
    </lineage>
</organism>
<dbReference type="Proteomes" id="UP000183868">
    <property type="component" value="Chromosome"/>
</dbReference>
<feature type="transmembrane region" description="Helical" evidence="1">
    <location>
        <begin position="229"/>
        <end position="248"/>
    </location>
</feature>
<evidence type="ECO:0000313" key="2">
    <source>
        <dbReference type="EMBL" id="APF17727.1"/>
    </source>
</evidence>
<keyword evidence="1" id="KW-1133">Transmembrane helix</keyword>
<evidence type="ECO:0000313" key="4">
    <source>
        <dbReference type="Proteomes" id="UP000004671"/>
    </source>
</evidence>
<name>H1XW34_CALAY</name>
<dbReference type="EMBL" id="CM001402">
    <property type="protein sequence ID" value="EHO41806.1"/>
    <property type="molecule type" value="Genomic_DNA"/>
</dbReference>
<feature type="transmembrane region" description="Helical" evidence="1">
    <location>
        <begin position="20"/>
        <end position="49"/>
    </location>
</feature>
<gene>
    <name evidence="2" type="ORF">Cabys_976</name>
    <name evidence="3" type="ORF">Calab_2196</name>
</gene>
<protein>
    <submittedName>
        <fullName evidence="3">Uncharacterized protein</fullName>
    </submittedName>
</protein>
<feature type="transmembrane region" description="Helical" evidence="1">
    <location>
        <begin position="104"/>
        <end position="124"/>
    </location>
</feature>
<reference evidence="3 4" key="1">
    <citation type="submission" date="2011-09" db="EMBL/GenBank/DDBJ databases">
        <title>The permanent draft genome of Caldithrix abyssi DSM 13497.</title>
        <authorList>
            <consortium name="US DOE Joint Genome Institute (JGI-PGF)"/>
            <person name="Lucas S."/>
            <person name="Han J."/>
            <person name="Lapidus A."/>
            <person name="Bruce D."/>
            <person name="Goodwin L."/>
            <person name="Pitluck S."/>
            <person name="Peters L."/>
            <person name="Kyrpides N."/>
            <person name="Mavromatis K."/>
            <person name="Ivanova N."/>
            <person name="Mikhailova N."/>
            <person name="Chertkov O."/>
            <person name="Detter J.C."/>
            <person name="Tapia R."/>
            <person name="Han C."/>
            <person name="Land M."/>
            <person name="Hauser L."/>
            <person name="Markowitz V."/>
            <person name="Cheng J.-F."/>
            <person name="Hugenholtz P."/>
            <person name="Woyke T."/>
            <person name="Wu D."/>
            <person name="Spring S."/>
            <person name="Brambilla E."/>
            <person name="Klenk H.-P."/>
            <person name="Eisen J.A."/>
        </authorList>
    </citation>
    <scope>NUCLEOTIDE SEQUENCE [LARGE SCALE GENOMIC DNA]</scope>
    <source>
        <strain evidence="3 4">DSM 13497</strain>
    </source>
</reference>
<dbReference type="Proteomes" id="UP000004671">
    <property type="component" value="Chromosome"/>
</dbReference>
<dbReference type="HOGENOM" id="CLU_065972_0_0_0"/>
<feature type="transmembrane region" description="Helical" evidence="1">
    <location>
        <begin position="70"/>
        <end position="92"/>
    </location>
</feature>
<proteinExistence type="predicted"/>
<dbReference type="RefSeq" id="WP_006928982.1">
    <property type="nucleotide sequence ID" value="NZ_CM001402.1"/>
</dbReference>
<evidence type="ECO:0000313" key="5">
    <source>
        <dbReference type="Proteomes" id="UP000183868"/>
    </source>
</evidence>
<evidence type="ECO:0000313" key="3">
    <source>
        <dbReference type="EMBL" id="EHO41806.1"/>
    </source>
</evidence>
<accession>H1XW34</accession>
<evidence type="ECO:0000256" key="1">
    <source>
        <dbReference type="SAM" id="Phobius"/>
    </source>
</evidence>